<dbReference type="Proteomes" id="UP000661012">
    <property type="component" value="Unassembled WGS sequence"/>
</dbReference>
<evidence type="ECO:0000313" key="3">
    <source>
        <dbReference type="EMBL" id="MBD8107575.1"/>
    </source>
</evidence>
<sequence>MIKRLFTGAAVALSLASAPASAISTSDLVKVAKGMVAQSAPTWDDGYFYGYVIGTLENMPQMLCLPDKITNGEIVNTAAYSIIRHSELYSLSASEMIRRILMLEYSCK</sequence>
<dbReference type="OrthoDB" id="10004908at2"/>
<dbReference type="AlphaFoldDB" id="A0A4U3F5P1"/>
<feature type="domain" description="Rap1a immunity protein" evidence="2">
    <location>
        <begin position="37"/>
        <end position="107"/>
    </location>
</feature>
<evidence type="ECO:0000313" key="6">
    <source>
        <dbReference type="Proteomes" id="UP000661012"/>
    </source>
</evidence>
<proteinExistence type="predicted"/>
<reference evidence="4 5" key="1">
    <citation type="journal article" date="2019" name="Sci. Rep.">
        <title>Differences in resource use lead to coexistence of seed-transmitted microbial populations.</title>
        <authorList>
            <person name="Torres-Cortes G."/>
            <person name="Garcia B.J."/>
            <person name="Compant S."/>
            <person name="Rezki S."/>
            <person name="Jones P."/>
            <person name="Preveaux A."/>
            <person name="Briand M."/>
            <person name="Roulet A."/>
            <person name="Bouchez O."/>
            <person name="Jacobson D."/>
            <person name="Barret M."/>
        </authorList>
    </citation>
    <scope>NUCLEOTIDE SEQUENCE [LARGE SCALE GENOMIC DNA]</scope>
    <source>
        <strain evidence="4 5">CFBP13511</strain>
    </source>
</reference>
<protein>
    <recommendedName>
        <fullName evidence="2">Rap1a immunity protein domain-containing protein</fullName>
    </recommendedName>
</protein>
<organism evidence="4 5">
    <name type="scientific">Erwinia persicina</name>
    <dbReference type="NCBI Taxonomy" id="55211"/>
    <lineage>
        <taxon>Bacteria</taxon>
        <taxon>Pseudomonadati</taxon>
        <taxon>Pseudomonadota</taxon>
        <taxon>Gammaproteobacteria</taxon>
        <taxon>Enterobacterales</taxon>
        <taxon>Erwiniaceae</taxon>
        <taxon>Erwinia</taxon>
    </lineage>
</organism>
<dbReference type="EMBL" id="JACYNN010000010">
    <property type="protein sequence ID" value="MBD8107575.1"/>
    <property type="molecule type" value="Genomic_DNA"/>
</dbReference>
<evidence type="ECO:0000259" key="2">
    <source>
        <dbReference type="Pfam" id="PF18602"/>
    </source>
</evidence>
<evidence type="ECO:0000256" key="1">
    <source>
        <dbReference type="SAM" id="SignalP"/>
    </source>
</evidence>
<evidence type="ECO:0000313" key="4">
    <source>
        <dbReference type="EMBL" id="TKJ88708.1"/>
    </source>
</evidence>
<dbReference type="RefSeq" id="WP_086905106.1">
    <property type="nucleotide sequence ID" value="NZ_JACYNM010000010.1"/>
</dbReference>
<accession>A0A4U3F5P1</accession>
<dbReference type="EMBL" id="QGAC01000014">
    <property type="protein sequence ID" value="TKJ88708.1"/>
    <property type="molecule type" value="Genomic_DNA"/>
</dbReference>
<gene>
    <name evidence="4" type="ORF">EpCFBP13511_14855</name>
    <name evidence="3" type="ORF">IFT93_14320</name>
</gene>
<keyword evidence="1" id="KW-0732">Signal</keyword>
<feature type="signal peptide" evidence="1">
    <location>
        <begin position="1"/>
        <end position="22"/>
    </location>
</feature>
<dbReference type="InterPro" id="IPR041238">
    <property type="entry name" value="Rap1a"/>
</dbReference>
<feature type="chain" id="PRO_5020478203" description="Rap1a immunity protein domain-containing protein" evidence="1">
    <location>
        <begin position="23"/>
        <end position="108"/>
    </location>
</feature>
<keyword evidence="6" id="KW-1185">Reference proteome</keyword>
<dbReference type="Proteomes" id="UP000306393">
    <property type="component" value="Unassembled WGS sequence"/>
</dbReference>
<evidence type="ECO:0000313" key="5">
    <source>
        <dbReference type="Proteomes" id="UP000306393"/>
    </source>
</evidence>
<dbReference type="Pfam" id="PF18602">
    <property type="entry name" value="Rap1a"/>
    <property type="match status" value="1"/>
</dbReference>
<comment type="caution">
    <text evidence="4">The sequence shown here is derived from an EMBL/GenBank/DDBJ whole genome shotgun (WGS) entry which is preliminary data.</text>
</comment>
<name>A0A4U3F5P1_9GAMM</name>
<reference evidence="3 6" key="2">
    <citation type="journal article" date="2020" name="FEMS Microbiol. Ecol.">
        <title>Temporal dynamics of bacterial communities during seed development and maturation.</title>
        <authorList>
            <person name="Chesneau G."/>
            <person name="Torres-Cortes G."/>
            <person name="Briand M."/>
            <person name="Darrasse A."/>
            <person name="Preveaux A."/>
            <person name="Marais C."/>
            <person name="Jacques M.A."/>
            <person name="Shade A."/>
            <person name="Barret M."/>
        </authorList>
    </citation>
    <scope>NUCLEOTIDE SEQUENCE [LARGE SCALE GENOMIC DNA]</scope>
    <source>
        <strain evidence="3 6">CFBP13732</strain>
    </source>
</reference>